<keyword evidence="1" id="KW-1133">Transmembrane helix</keyword>
<comment type="caution">
    <text evidence="2">The sequence shown here is derived from an EMBL/GenBank/DDBJ whole genome shotgun (WGS) entry which is preliminary data.</text>
</comment>
<feature type="transmembrane region" description="Helical" evidence="1">
    <location>
        <begin position="28"/>
        <end position="45"/>
    </location>
</feature>
<sequence>MTRRSLFFIIVWVIILVLPVMMPIYYTPFYYVAATILFLIGLYNIRHGNTDETFYRKWTKQRGKGFWLYVAGKGLWSTFTIAVVVSLGQLFGNDYTPLEIATALSTGELIGVLLLMMLFGFASAIASWFENNKRYDRVINKRMENK</sequence>
<accession>A0A5S3QJU2</accession>
<dbReference type="EMBL" id="VCIA01000001">
    <property type="protein sequence ID" value="TMN22194.1"/>
    <property type="molecule type" value="Genomic_DNA"/>
</dbReference>
<dbReference type="OrthoDB" id="2628844at2"/>
<dbReference type="AlphaFoldDB" id="A0A5S3QJU2"/>
<organism evidence="2 3">
    <name type="scientific">Lentibacillus cibarius</name>
    <dbReference type="NCBI Taxonomy" id="2583219"/>
    <lineage>
        <taxon>Bacteria</taxon>
        <taxon>Bacillati</taxon>
        <taxon>Bacillota</taxon>
        <taxon>Bacilli</taxon>
        <taxon>Bacillales</taxon>
        <taxon>Bacillaceae</taxon>
        <taxon>Lentibacillus</taxon>
    </lineage>
</organism>
<name>A0A5S3QJU2_9BACI</name>
<reference evidence="2 3" key="1">
    <citation type="submission" date="2019-05" db="EMBL/GenBank/DDBJ databases">
        <title>Genomic analysis of Lentibacillus sp. NKC220-2.</title>
        <authorList>
            <person name="Oh Y.J."/>
        </authorList>
    </citation>
    <scope>NUCLEOTIDE SEQUENCE [LARGE SCALE GENOMIC DNA]</scope>
    <source>
        <strain evidence="2 3">NKC220-2</strain>
    </source>
</reference>
<proteinExistence type="predicted"/>
<feature type="transmembrane region" description="Helical" evidence="1">
    <location>
        <begin position="66"/>
        <end position="89"/>
    </location>
</feature>
<dbReference type="Proteomes" id="UP000306980">
    <property type="component" value="Unassembled WGS sequence"/>
</dbReference>
<feature type="transmembrane region" description="Helical" evidence="1">
    <location>
        <begin position="109"/>
        <end position="129"/>
    </location>
</feature>
<evidence type="ECO:0000313" key="3">
    <source>
        <dbReference type="Proteomes" id="UP000306980"/>
    </source>
</evidence>
<keyword evidence="1" id="KW-0812">Transmembrane</keyword>
<keyword evidence="1" id="KW-0472">Membrane</keyword>
<gene>
    <name evidence="2" type="ORF">FFL34_08680</name>
</gene>
<evidence type="ECO:0000256" key="1">
    <source>
        <dbReference type="SAM" id="Phobius"/>
    </source>
</evidence>
<protein>
    <submittedName>
        <fullName evidence="2">Uncharacterized protein</fullName>
    </submittedName>
</protein>
<evidence type="ECO:0000313" key="2">
    <source>
        <dbReference type="EMBL" id="TMN22194.1"/>
    </source>
</evidence>
<dbReference type="RefSeq" id="WP_138603102.1">
    <property type="nucleotide sequence ID" value="NZ_VCIA01000001.1"/>
</dbReference>
<feature type="transmembrane region" description="Helical" evidence="1">
    <location>
        <begin position="5"/>
        <end position="22"/>
    </location>
</feature>